<evidence type="ECO:0008006" key="2">
    <source>
        <dbReference type="Google" id="ProtNLM"/>
    </source>
</evidence>
<proteinExistence type="predicted"/>
<dbReference type="InterPro" id="IPR018912">
    <property type="entry name" value="DUF2478"/>
</dbReference>
<name>A4TUV5_9PROT</name>
<dbReference type="AlphaFoldDB" id="A4TUV5"/>
<dbReference type="EMBL" id="CU459003">
    <property type="protein sequence ID" value="CAM74412.1"/>
    <property type="molecule type" value="Genomic_DNA"/>
</dbReference>
<accession>A4TUV5</accession>
<protein>
    <recommendedName>
        <fullName evidence="2">DUF2478 domain-containing protein</fullName>
    </recommendedName>
</protein>
<reference evidence="1" key="1">
    <citation type="journal article" date="2007" name="J. Bacteriol.">
        <title>Comparative genome analysis of four magnetotactic bacteria reveals a complex set of group-specific genes implicated in magnetosome biomineralization and function.</title>
        <authorList>
            <person name="Richter M."/>
            <person name="Kube M."/>
            <person name="Bazylinski D.A."/>
            <person name="Lombardot T."/>
            <person name="Gloeckner F.O."/>
            <person name="Reinhardt R."/>
            <person name="Schueler D."/>
        </authorList>
    </citation>
    <scope>NUCLEOTIDE SEQUENCE</scope>
    <source>
        <strain evidence="1">MSR-1</strain>
    </source>
</reference>
<evidence type="ECO:0000313" key="1">
    <source>
        <dbReference type="EMBL" id="CAM74412.1"/>
    </source>
</evidence>
<gene>
    <name evidence="1" type="ORF">MGR_0146</name>
</gene>
<dbReference type="RefSeq" id="WP_106001671.1">
    <property type="nucleotide sequence ID" value="NZ_CP027527.1"/>
</dbReference>
<organism evidence="1">
    <name type="scientific">Magnetospirillum gryphiswaldense</name>
    <dbReference type="NCBI Taxonomy" id="55518"/>
    <lineage>
        <taxon>Bacteria</taxon>
        <taxon>Pseudomonadati</taxon>
        <taxon>Pseudomonadota</taxon>
        <taxon>Alphaproteobacteria</taxon>
        <taxon>Rhodospirillales</taxon>
        <taxon>Rhodospirillaceae</taxon>
        <taxon>Magnetospirillum</taxon>
    </lineage>
</organism>
<sequence>MRPIAAILADSGPMDLLSSFARQLTERGVRVRGLIQQHDPDMQLVDVHSGQTYAITQNLGPDSEACRIDPSGFAEASMVLRAALAEPADLVIVNRFGKLEACGTGLSAEMLAVMAEGVPLLTTLHAELLEQWQHFTGHAGVLLPADLEALHRWWDSVRQG</sequence>
<dbReference type="Pfam" id="PF10649">
    <property type="entry name" value="DUF2478"/>
    <property type="match status" value="1"/>
</dbReference>